<evidence type="ECO:0000313" key="3">
    <source>
        <dbReference type="Proteomes" id="UP001140949"/>
    </source>
</evidence>
<comment type="caution">
    <text evidence="2">The sequence shown here is derived from an EMBL/GenBank/DDBJ whole genome shotgun (WGS) entry which is preliminary data.</text>
</comment>
<proteinExistence type="predicted"/>
<dbReference type="PANTHER" id="PTHR15852:SF56">
    <property type="entry name" value="PROTEIN PHOTOSYSTEM I ASSEMBLY 2, CHLOROPLASTIC"/>
    <property type="match status" value="1"/>
</dbReference>
<dbReference type="EMBL" id="JANAVB010022000">
    <property type="protein sequence ID" value="KAJ6824435.1"/>
    <property type="molecule type" value="Genomic_DNA"/>
</dbReference>
<dbReference type="GO" id="GO:0047134">
    <property type="term" value="F:protein-disulfide reductase [NAD(P)H] activity"/>
    <property type="evidence" value="ECO:0007669"/>
    <property type="project" value="TreeGrafter"/>
</dbReference>
<feature type="compositionally biased region" description="Low complexity" evidence="1">
    <location>
        <begin position="57"/>
        <end position="73"/>
    </location>
</feature>
<name>A0AAX6G7Z8_IRIPA</name>
<accession>A0AAX6G7Z8</accession>
<dbReference type="AlphaFoldDB" id="A0AAX6G7Z8"/>
<dbReference type="GO" id="GO:0048564">
    <property type="term" value="P:photosystem I assembly"/>
    <property type="evidence" value="ECO:0007669"/>
    <property type="project" value="TreeGrafter"/>
</dbReference>
<dbReference type="SUPFAM" id="SSF57938">
    <property type="entry name" value="DnaJ/Hsp40 cysteine-rich domain"/>
    <property type="match status" value="1"/>
</dbReference>
<sequence>MGGGCHVILSSSPVPATSSSRNGSNKPNFGRSYRNSKSKPFGANIVRSSSEEDGIGSRNDSQSSSSVSEPKGSQALPTRRKCLSCLCTGLALINISGSSVNTPNGLALSMMDDSLGKEKPVCRNCGGSGAIICDMCGGTGKWKALNRKRAKDVYEFTECPNCYGRGKLVCPVCLGTGLPNNKGLLRRPGAKKLLEKMYNGRLLPGS</sequence>
<dbReference type="InterPro" id="IPR036410">
    <property type="entry name" value="HSP_DnaJ_Cys-rich_dom_sf"/>
</dbReference>
<feature type="compositionally biased region" description="Low complexity" evidence="1">
    <location>
        <begin position="10"/>
        <end position="20"/>
    </location>
</feature>
<reference evidence="2" key="2">
    <citation type="submission" date="2023-04" db="EMBL/GenBank/DDBJ databases">
        <authorList>
            <person name="Bruccoleri R.E."/>
            <person name="Oakeley E.J."/>
            <person name="Faust A.-M."/>
            <person name="Dessus-Babus S."/>
            <person name="Altorfer M."/>
            <person name="Burckhardt D."/>
            <person name="Oertli M."/>
            <person name="Naumann U."/>
            <person name="Petersen F."/>
            <person name="Wong J."/>
        </authorList>
    </citation>
    <scope>NUCLEOTIDE SEQUENCE</scope>
    <source>
        <strain evidence="2">GSM-AAB239-AS_SAM_17_03QT</strain>
        <tissue evidence="2">Leaf</tissue>
    </source>
</reference>
<evidence type="ECO:0000313" key="2">
    <source>
        <dbReference type="EMBL" id="KAJ6824435.1"/>
    </source>
</evidence>
<keyword evidence="3" id="KW-1185">Reference proteome</keyword>
<organism evidence="2 3">
    <name type="scientific">Iris pallida</name>
    <name type="common">Sweet iris</name>
    <dbReference type="NCBI Taxonomy" id="29817"/>
    <lineage>
        <taxon>Eukaryota</taxon>
        <taxon>Viridiplantae</taxon>
        <taxon>Streptophyta</taxon>
        <taxon>Embryophyta</taxon>
        <taxon>Tracheophyta</taxon>
        <taxon>Spermatophyta</taxon>
        <taxon>Magnoliopsida</taxon>
        <taxon>Liliopsida</taxon>
        <taxon>Asparagales</taxon>
        <taxon>Iridaceae</taxon>
        <taxon>Iridoideae</taxon>
        <taxon>Irideae</taxon>
        <taxon>Iris</taxon>
    </lineage>
</organism>
<protein>
    <submittedName>
        <fullName evidence="2">Uncharacterized protein</fullName>
    </submittedName>
</protein>
<gene>
    <name evidence="2" type="ORF">M6B38_381265</name>
</gene>
<reference evidence="2" key="1">
    <citation type="journal article" date="2023" name="GigaByte">
        <title>Genome assembly of the bearded iris, Iris pallida Lam.</title>
        <authorList>
            <person name="Bruccoleri R.E."/>
            <person name="Oakeley E.J."/>
            <person name="Faust A.M.E."/>
            <person name="Altorfer M."/>
            <person name="Dessus-Babus S."/>
            <person name="Burckhardt D."/>
            <person name="Oertli M."/>
            <person name="Naumann U."/>
            <person name="Petersen F."/>
            <person name="Wong J."/>
        </authorList>
    </citation>
    <scope>NUCLEOTIDE SEQUENCE</scope>
    <source>
        <strain evidence="2">GSM-AAB239-AS_SAM_17_03QT</strain>
    </source>
</reference>
<evidence type="ECO:0000256" key="1">
    <source>
        <dbReference type="SAM" id="MobiDB-lite"/>
    </source>
</evidence>
<dbReference type="PANTHER" id="PTHR15852">
    <property type="entry name" value="PLASTID TRANSCRIPTIONALLY ACTIVE PROTEIN"/>
    <property type="match status" value="1"/>
</dbReference>
<dbReference type="GO" id="GO:0009507">
    <property type="term" value="C:chloroplast"/>
    <property type="evidence" value="ECO:0007669"/>
    <property type="project" value="TreeGrafter"/>
</dbReference>
<feature type="region of interest" description="Disordered" evidence="1">
    <location>
        <begin position="1"/>
        <end position="74"/>
    </location>
</feature>
<dbReference type="Proteomes" id="UP001140949">
    <property type="component" value="Unassembled WGS sequence"/>
</dbReference>